<evidence type="ECO:0000256" key="2">
    <source>
        <dbReference type="ARBA" id="ARBA00010565"/>
    </source>
</evidence>
<dbReference type="InterPro" id="IPR021151">
    <property type="entry name" value="GINS_A"/>
</dbReference>
<dbReference type="Pfam" id="PF05916">
    <property type="entry name" value="Sld5"/>
    <property type="match status" value="1"/>
</dbReference>
<name>A0A7K5F302_PROAR</name>
<evidence type="ECO:0000256" key="5">
    <source>
        <dbReference type="ARBA" id="ARBA00030871"/>
    </source>
</evidence>
<organism evidence="8 9">
    <name type="scientific">Probosciger aterrimus</name>
    <name type="common">Palm cockatoo</name>
    <dbReference type="NCBI Taxonomy" id="141839"/>
    <lineage>
        <taxon>Eukaryota</taxon>
        <taxon>Metazoa</taxon>
        <taxon>Chordata</taxon>
        <taxon>Craniata</taxon>
        <taxon>Vertebrata</taxon>
        <taxon>Euteleostomi</taxon>
        <taxon>Archelosauria</taxon>
        <taxon>Archosauria</taxon>
        <taxon>Dinosauria</taxon>
        <taxon>Saurischia</taxon>
        <taxon>Theropoda</taxon>
        <taxon>Coelurosauria</taxon>
        <taxon>Aves</taxon>
        <taxon>Neognathae</taxon>
        <taxon>Neoaves</taxon>
        <taxon>Telluraves</taxon>
        <taxon>Australaves</taxon>
        <taxon>Psittaciformes</taxon>
        <taxon>Cacatuidae</taxon>
        <taxon>Probosciger</taxon>
    </lineage>
</organism>
<dbReference type="InterPro" id="IPR056784">
    <property type="entry name" value="PSF2_N"/>
</dbReference>
<dbReference type="Proteomes" id="UP000562415">
    <property type="component" value="Unassembled WGS sequence"/>
</dbReference>
<feature type="non-terminal residue" evidence="8">
    <location>
        <position position="1"/>
    </location>
</feature>
<dbReference type="CDD" id="cd21694">
    <property type="entry name" value="GINS_B_Psf2"/>
    <property type="match status" value="1"/>
</dbReference>
<protein>
    <recommendedName>
        <fullName evidence="5">GINS complex subunit 2</fullName>
    </recommendedName>
</protein>
<feature type="non-terminal residue" evidence="8">
    <location>
        <position position="192"/>
    </location>
</feature>
<keyword evidence="3" id="KW-0235">DNA replication</keyword>
<dbReference type="SUPFAM" id="SSF160059">
    <property type="entry name" value="PriA/YqbF domain"/>
    <property type="match status" value="1"/>
</dbReference>
<dbReference type="InterPro" id="IPR036224">
    <property type="entry name" value="GINS_bundle-like_dom_sf"/>
</dbReference>
<dbReference type="GO" id="GO:0006260">
    <property type="term" value="P:DNA replication"/>
    <property type="evidence" value="ECO:0007669"/>
    <property type="project" value="UniProtKB-KW"/>
</dbReference>
<dbReference type="EMBL" id="VYZH01000360">
    <property type="protein sequence ID" value="NWS39292.1"/>
    <property type="molecule type" value="Genomic_DNA"/>
</dbReference>
<gene>
    <name evidence="8" type="primary">Gins2</name>
    <name evidence="8" type="ORF">PROATE_R04721</name>
</gene>
<dbReference type="PANTHER" id="PTHR12772:SF0">
    <property type="entry name" value="DNA REPLICATION COMPLEX GINS PROTEIN PSF2"/>
    <property type="match status" value="1"/>
</dbReference>
<dbReference type="OrthoDB" id="1938138at2759"/>
<evidence type="ECO:0000259" key="7">
    <source>
        <dbReference type="Pfam" id="PF25005"/>
    </source>
</evidence>
<comment type="similarity">
    <text evidence="2">Belongs to the GINS2/PSF2 family.</text>
</comment>
<comment type="subcellular location">
    <subcellularLocation>
        <location evidence="1">Nucleus</location>
    </subcellularLocation>
</comment>
<dbReference type="GO" id="GO:0000727">
    <property type="term" value="P:double-strand break repair via break-induced replication"/>
    <property type="evidence" value="ECO:0007669"/>
    <property type="project" value="TreeGrafter"/>
</dbReference>
<feature type="domain" description="GINS subunit" evidence="6">
    <location>
        <begin position="77"/>
        <end position="176"/>
    </location>
</feature>
<keyword evidence="4" id="KW-0539">Nucleus</keyword>
<dbReference type="InterPro" id="IPR007257">
    <property type="entry name" value="GINS_Psf2"/>
</dbReference>
<feature type="domain" description="DNA replication complex GINS protein PSF2 N-terminal" evidence="7">
    <location>
        <begin position="3"/>
        <end position="34"/>
    </location>
</feature>
<sequence>MEPAEVEFLAEKELVTIVPNFSLDRIHLIGGTTPDRLGDGAEVDPSFRHCVCYAQLQYPVSILVCFIPEAFSCPRRKLEEIRDQERKEDTFTRMPSPYYMELTKLLLNYASDNIPKADVIRTLVKDTWDTRIAKLRLSADSFVRQQEVHAKLDNLTLMEINTTGTFLTQALDHMYKLRTNLQPGETAHSQDF</sequence>
<dbReference type="PANTHER" id="PTHR12772">
    <property type="entry name" value="DNA REPLICATION COMPLEX GINS PROTEIN PSF2"/>
    <property type="match status" value="1"/>
</dbReference>
<dbReference type="FunFam" id="1.20.58.1020:FF:000001">
    <property type="entry name" value="DNA replication complex GINS protein PSF2"/>
    <property type="match status" value="1"/>
</dbReference>
<dbReference type="SUPFAM" id="SSF158573">
    <property type="entry name" value="GINS helical bundle-like"/>
    <property type="match status" value="1"/>
</dbReference>
<dbReference type="Gene3D" id="1.20.58.1020">
    <property type="match status" value="1"/>
</dbReference>
<evidence type="ECO:0000259" key="6">
    <source>
        <dbReference type="Pfam" id="PF05916"/>
    </source>
</evidence>
<comment type="caution">
    <text evidence="8">The sequence shown here is derived from an EMBL/GenBank/DDBJ whole genome shotgun (WGS) entry which is preliminary data.</text>
</comment>
<evidence type="ECO:0000256" key="4">
    <source>
        <dbReference type="ARBA" id="ARBA00023242"/>
    </source>
</evidence>
<dbReference type="GO" id="GO:0000811">
    <property type="term" value="C:GINS complex"/>
    <property type="evidence" value="ECO:0007669"/>
    <property type="project" value="TreeGrafter"/>
</dbReference>
<proteinExistence type="inferred from homology"/>
<keyword evidence="9" id="KW-1185">Reference proteome</keyword>
<accession>A0A7K5F302</accession>
<dbReference type="Gene3D" id="3.40.5.50">
    <property type="match status" value="1"/>
</dbReference>
<evidence type="ECO:0000313" key="9">
    <source>
        <dbReference type="Proteomes" id="UP000562415"/>
    </source>
</evidence>
<reference evidence="8 9" key="1">
    <citation type="submission" date="2019-09" db="EMBL/GenBank/DDBJ databases">
        <title>Bird 10,000 Genomes (B10K) Project - Family phase.</title>
        <authorList>
            <person name="Zhang G."/>
        </authorList>
    </citation>
    <scope>NUCLEOTIDE SEQUENCE [LARGE SCALE GENOMIC DNA]</scope>
    <source>
        <strain evidence="8">B10K-DU-017-47</strain>
    </source>
</reference>
<dbReference type="CDD" id="cd11712">
    <property type="entry name" value="GINS_A_psf2"/>
    <property type="match status" value="1"/>
</dbReference>
<evidence type="ECO:0000256" key="1">
    <source>
        <dbReference type="ARBA" id="ARBA00004123"/>
    </source>
</evidence>
<dbReference type="Pfam" id="PF25005">
    <property type="entry name" value="PSF2_N"/>
    <property type="match status" value="1"/>
</dbReference>
<evidence type="ECO:0000256" key="3">
    <source>
        <dbReference type="ARBA" id="ARBA00022705"/>
    </source>
</evidence>
<evidence type="ECO:0000313" key="8">
    <source>
        <dbReference type="EMBL" id="NWS39292.1"/>
    </source>
</evidence>
<dbReference type="AlphaFoldDB" id="A0A7K5F302"/>